<accession>A0ABN1MMF3</accession>
<evidence type="ECO:0000313" key="2">
    <source>
        <dbReference type="Proteomes" id="UP001501126"/>
    </source>
</evidence>
<protein>
    <recommendedName>
        <fullName evidence="3">Lipoprotein</fullName>
    </recommendedName>
</protein>
<name>A0ABN1MMF3_9FLAO</name>
<evidence type="ECO:0000313" key="1">
    <source>
        <dbReference type="EMBL" id="GAA0874212.1"/>
    </source>
</evidence>
<gene>
    <name evidence="1" type="ORF">GCM10009118_06200</name>
</gene>
<proteinExistence type="predicted"/>
<reference evidence="1 2" key="1">
    <citation type="journal article" date="2019" name="Int. J. Syst. Evol. Microbiol.">
        <title>The Global Catalogue of Microorganisms (GCM) 10K type strain sequencing project: providing services to taxonomists for standard genome sequencing and annotation.</title>
        <authorList>
            <consortium name="The Broad Institute Genomics Platform"/>
            <consortium name="The Broad Institute Genome Sequencing Center for Infectious Disease"/>
            <person name="Wu L."/>
            <person name="Ma J."/>
        </authorList>
    </citation>
    <scope>NUCLEOTIDE SEQUENCE [LARGE SCALE GENOMIC DNA]</scope>
    <source>
        <strain evidence="1 2">JCM 16083</strain>
    </source>
</reference>
<sequence length="154" mass="17328">MVSARILLKSSDTGKPGKPCDRLIAPVSAARALICVNIVVPTLGSFDVSLTFVSLMFYLDKVKMKKRILNLLTVSFFLLTACNSKNELCTCIEKGDELNQFSSELLESETITGEQEEKLQLLREEVDKICDQFKEMGPERLYELRNECGNFPEP</sequence>
<dbReference type="Proteomes" id="UP001501126">
    <property type="component" value="Unassembled WGS sequence"/>
</dbReference>
<dbReference type="EMBL" id="BAAAFH010000003">
    <property type="protein sequence ID" value="GAA0874212.1"/>
    <property type="molecule type" value="Genomic_DNA"/>
</dbReference>
<evidence type="ECO:0008006" key="3">
    <source>
        <dbReference type="Google" id="ProtNLM"/>
    </source>
</evidence>
<comment type="caution">
    <text evidence="1">The sequence shown here is derived from an EMBL/GenBank/DDBJ whole genome shotgun (WGS) entry which is preliminary data.</text>
</comment>
<organism evidence="1 2">
    <name type="scientific">Wandonia haliotis</name>
    <dbReference type="NCBI Taxonomy" id="574963"/>
    <lineage>
        <taxon>Bacteria</taxon>
        <taxon>Pseudomonadati</taxon>
        <taxon>Bacteroidota</taxon>
        <taxon>Flavobacteriia</taxon>
        <taxon>Flavobacteriales</taxon>
        <taxon>Crocinitomicaceae</taxon>
        <taxon>Wandonia</taxon>
    </lineage>
</organism>
<keyword evidence="2" id="KW-1185">Reference proteome</keyword>